<reference evidence="1 2" key="1">
    <citation type="submission" date="2016-10" db="EMBL/GenBank/DDBJ databases">
        <authorList>
            <person name="de Groot N.N."/>
        </authorList>
    </citation>
    <scope>NUCLEOTIDE SEQUENCE [LARGE SCALE GENOMIC DNA]</scope>
    <source>
        <strain evidence="1 2">DSM 13305</strain>
    </source>
</reference>
<dbReference type="AlphaFoldDB" id="A0A1H8XVV5"/>
<dbReference type="STRING" id="112903.SAMN04490178_13110"/>
<gene>
    <name evidence="1" type="ORF">SAMN04490178_13110</name>
</gene>
<name>A0A1H8XVV5_9FIRM</name>
<protein>
    <submittedName>
        <fullName evidence="1">YhcH/YjgK/YiaL family protein</fullName>
    </submittedName>
</protein>
<proteinExistence type="predicted"/>
<dbReference type="Proteomes" id="UP000198847">
    <property type="component" value="Unassembled WGS sequence"/>
</dbReference>
<dbReference type="PANTHER" id="PTHR34986:SF1">
    <property type="entry name" value="PROTEIN YIAL"/>
    <property type="match status" value="1"/>
</dbReference>
<dbReference type="RefSeq" id="WP_091751222.1">
    <property type="nucleotide sequence ID" value="NZ_FODY01000031.1"/>
</dbReference>
<dbReference type="SUPFAM" id="SSF51197">
    <property type="entry name" value="Clavaminate synthase-like"/>
    <property type="match status" value="1"/>
</dbReference>
<dbReference type="GO" id="GO:0005829">
    <property type="term" value="C:cytosol"/>
    <property type="evidence" value="ECO:0007669"/>
    <property type="project" value="TreeGrafter"/>
</dbReference>
<dbReference type="Gene3D" id="2.60.120.370">
    <property type="entry name" value="YhcH/YjgK/YiaL"/>
    <property type="match status" value="1"/>
</dbReference>
<keyword evidence="2" id="KW-1185">Reference proteome</keyword>
<dbReference type="NCBIfam" id="TIGR00022">
    <property type="entry name" value="YhcH/YjgK/YiaL family protein"/>
    <property type="match status" value="1"/>
</dbReference>
<dbReference type="PANTHER" id="PTHR34986">
    <property type="entry name" value="EVOLVED BETA-GALACTOSIDASE SUBUNIT BETA"/>
    <property type="match status" value="1"/>
</dbReference>
<sequence length="157" mass="17780">MLVGYISNIKQEMPLYPAALQTGLNFLGKADLANLALGRHEIEQDRIYASIAEYETEPKNKRRPEAHKKYIDIQYVCSGAEMIGVAPLEQAREVDEDCLAERDVIFYRQIPDETDLTLLPGMFAIFFPWDVHRPNCSLGDKTGRVRKVVVKIAVDAI</sequence>
<dbReference type="OrthoDB" id="9792756at2"/>
<accession>A0A1H8XVV5</accession>
<dbReference type="InterPro" id="IPR037012">
    <property type="entry name" value="NanQ/TabA/YiaL_sf"/>
</dbReference>
<organism evidence="1 2">
    <name type="scientific">Propionispora vibrioides</name>
    <dbReference type="NCBI Taxonomy" id="112903"/>
    <lineage>
        <taxon>Bacteria</taxon>
        <taxon>Bacillati</taxon>
        <taxon>Bacillota</taxon>
        <taxon>Negativicutes</taxon>
        <taxon>Selenomonadales</taxon>
        <taxon>Sporomusaceae</taxon>
        <taxon>Propionispora</taxon>
    </lineage>
</organism>
<evidence type="ECO:0000313" key="2">
    <source>
        <dbReference type="Proteomes" id="UP000198847"/>
    </source>
</evidence>
<dbReference type="EMBL" id="FODY01000031">
    <property type="protein sequence ID" value="SEP43892.1"/>
    <property type="molecule type" value="Genomic_DNA"/>
</dbReference>
<evidence type="ECO:0000313" key="1">
    <source>
        <dbReference type="EMBL" id="SEP43892.1"/>
    </source>
</evidence>
<dbReference type="Pfam" id="PF04074">
    <property type="entry name" value="DUF386"/>
    <property type="match status" value="1"/>
</dbReference>
<dbReference type="InterPro" id="IPR004375">
    <property type="entry name" value="NanQ/TabA/YiaL"/>
</dbReference>